<dbReference type="CDD" id="cd00063">
    <property type="entry name" value="FN3"/>
    <property type="match status" value="3"/>
</dbReference>
<dbReference type="GO" id="GO:0042597">
    <property type="term" value="C:periplasmic space"/>
    <property type="evidence" value="ECO:0007669"/>
    <property type="project" value="InterPro"/>
</dbReference>
<dbReference type="eggNOG" id="COG4733">
    <property type="taxonomic scope" value="Bacteria"/>
</dbReference>
<gene>
    <name evidence="5" type="ORF">HMPREF9442_02516</name>
</gene>
<evidence type="ECO:0000259" key="4">
    <source>
        <dbReference type="PROSITE" id="PS50853"/>
    </source>
</evidence>
<evidence type="ECO:0000256" key="2">
    <source>
        <dbReference type="ARBA" id="ARBA00022737"/>
    </source>
</evidence>
<dbReference type="InterPro" id="IPR008929">
    <property type="entry name" value="Chondroitin_lyas"/>
</dbReference>
<sequence length="1231" mass="133477">MKKTGICIVICMFVGYGFSQTLQAPFVHPGLNHSRADLDRMKEKVLAKEHPWIAGWDSLCNFRDSRADFKASPKPTLGGSDGTRQRAERDAKAAYYNMLRWYVTGDESHARCAVDILNDWSNSIKSVVTGELFMLPVAAFMKAADLVRLYPGWEQEDRERFEKMARDYFYPACRDFLGTPGSWPGWDGPANTCCLYIGVYLDDAEMVNSAIDYYKNGASGGSINQGIVFDGQPTEMGRDQPHAVIGLDFYADLCQTLWNQGVDMFSYQDNLLLKGFEYYAKFNLEHPVDWEPIVYQGHKFYYPAPSSGNPGSMPNNRILANELVYHHYVDRKGLDAPWLRTMMKLKNVDVLYGLMYTCSDTTTAYVPCPVPPVPEGLEAQGGLHRIALDWKPAGGDVANGYDIQRSMSPDGGFETIGSWSGNATSEYADTAIVPGKTYYYRVRAKNQSGESGWTAPVSATAEQGTTTLFPAGWTQRDIDKEDWMIDGVTKYAPVNGNTFVVTGSGRDIYRPDHPEGNFTYSAVSGDFELVARMFSGEQFGNKEKFGLVVRENTTTSSQKVMLWVGDAGTRQTHFIWRGTSDGGGWIDGSDHTWMPFWFKLVRKGDKFEAYVSDYGTVWHQIGAADIPFPTDCLAGIWVCGGGGRPEGYTVSFDHVSLTAAGTALPPMPENLKVETSGSTALKLSWSTQGHVSAYKLCRATSPDGPFVTLATNLSEPSYVDDGLEPATTYYYKVWSSNAAGESNGCAEGSASTSALSLPSAPSGVEAFAGNGFVGLSWEATGERTAYYQVRRGTSFGGPYTLMGRAMDCRFTDHKVDNGQMYYYVVSAVNAVGEGKASDEAKAYPQVGRCQYWPLDEGSGTEATDVWNGGVAQLAGNAVYEGGKFHSGVRLNGGHLSFPSGWASGWKDFSLSLWVRPERVENWARIVDCNRGTDNNFFLTVQAAQTGFLRYAITQGGNSDEQQINTNFKMKAGAWTHIVLTQKGSTGILYANGVEVGRNENLTLSPSSLGATAQNFIGRSAYAADPSLLGWVDDVRVYDCALDAGQVSALYGAATQAIIFGELAECKVGDEAFTPPVSSTSGLSVALKSSAPSVVEVVDGHGLLPLSVGRSEITALQTGNLLYASALPVVRTQVVIEGSGVESMAQAGAEWCAEVSGGRLTVRFSSVPARNTVVGLYSLSGTLVGTVGVSGGLECGMPVGQMSSGVYLLKVSDGEHTGVRKIILNKETNGKM</sequence>
<keyword evidence="3" id="KW-0456">Lyase</keyword>
<dbReference type="PANTHER" id="PTHR13817:SF166">
    <property type="entry name" value="NEURONAL IGCAM-RELATED"/>
    <property type="match status" value="1"/>
</dbReference>
<feature type="domain" description="Fibronectin type-III" evidence="4">
    <location>
        <begin position="371"/>
        <end position="464"/>
    </location>
</feature>
<dbReference type="Gene3D" id="2.60.40.10">
    <property type="entry name" value="Immunoglobulins"/>
    <property type="match status" value="3"/>
</dbReference>
<dbReference type="PROSITE" id="PS50853">
    <property type="entry name" value="FN3"/>
    <property type="match status" value="2"/>
</dbReference>
<dbReference type="SUPFAM" id="SSF49899">
    <property type="entry name" value="Concanavalin A-like lectins/glucanases"/>
    <property type="match status" value="1"/>
</dbReference>
<dbReference type="InterPro" id="IPR003961">
    <property type="entry name" value="FN3_dom"/>
</dbReference>
<dbReference type="GO" id="GO:0005975">
    <property type="term" value="P:carbohydrate metabolic process"/>
    <property type="evidence" value="ECO:0007669"/>
    <property type="project" value="UniProtKB-ARBA"/>
</dbReference>
<evidence type="ECO:0000256" key="1">
    <source>
        <dbReference type="ARBA" id="ARBA00022729"/>
    </source>
</evidence>
<proteinExistence type="predicted"/>
<dbReference type="Pfam" id="PF00041">
    <property type="entry name" value="fn3"/>
    <property type="match status" value="2"/>
</dbReference>
<dbReference type="InterPro" id="IPR013783">
    <property type="entry name" value="Ig-like_fold"/>
</dbReference>
<dbReference type="SUPFAM" id="SSF48230">
    <property type="entry name" value="Chondroitin AC/alginate lyase"/>
    <property type="match status" value="1"/>
</dbReference>
<dbReference type="GO" id="GO:0016829">
    <property type="term" value="F:lyase activity"/>
    <property type="evidence" value="ECO:0007669"/>
    <property type="project" value="UniProtKB-KW"/>
</dbReference>
<keyword evidence="6" id="KW-1185">Reference proteome</keyword>
<reference evidence="5 6" key="1">
    <citation type="submission" date="2011-02" db="EMBL/GenBank/DDBJ databases">
        <authorList>
            <person name="Weinstock G."/>
            <person name="Sodergren E."/>
            <person name="Clifton S."/>
            <person name="Fulton L."/>
            <person name="Fulton B."/>
            <person name="Courtney L."/>
            <person name="Fronick C."/>
            <person name="Harrison M."/>
            <person name="Strong C."/>
            <person name="Farmer C."/>
            <person name="Delahaunty K."/>
            <person name="Markovic C."/>
            <person name="Hall O."/>
            <person name="Minx P."/>
            <person name="Tomlinson C."/>
            <person name="Mitreva M."/>
            <person name="Hou S."/>
            <person name="Chen J."/>
            <person name="Wollam A."/>
            <person name="Pepin K.H."/>
            <person name="Johnson M."/>
            <person name="Bhonagiri V."/>
            <person name="Zhang X."/>
            <person name="Suruliraj S."/>
            <person name="Warren W."/>
            <person name="Chinwalla A."/>
            <person name="Mardis E.R."/>
            <person name="Wilson R.K."/>
        </authorList>
    </citation>
    <scope>NUCLEOTIDE SEQUENCE [LARGE SCALE GENOMIC DNA]</scope>
    <source>
        <strain evidence="5 6">YIT 11841</strain>
    </source>
</reference>
<evidence type="ECO:0000313" key="6">
    <source>
        <dbReference type="Proteomes" id="UP000005546"/>
    </source>
</evidence>
<dbReference type="InterPro" id="IPR050964">
    <property type="entry name" value="Striated_Muscle_Regulatory"/>
</dbReference>
<accession>F3QWD4</accession>
<dbReference type="Gene3D" id="1.50.10.100">
    <property type="entry name" value="Chondroitin AC/alginate lyase"/>
    <property type="match status" value="1"/>
</dbReference>
<dbReference type="eggNOG" id="COG3533">
    <property type="taxonomic scope" value="Bacteria"/>
</dbReference>
<dbReference type="STRING" id="762982.HMPREF9442_02516"/>
<feature type="domain" description="Fibronectin type-III" evidence="4">
    <location>
        <begin position="667"/>
        <end position="762"/>
    </location>
</feature>
<dbReference type="Pfam" id="PF13385">
    <property type="entry name" value="Laminin_G_3"/>
    <property type="match status" value="1"/>
</dbReference>
<dbReference type="PANTHER" id="PTHR13817">
    <property type="entry name" value="TITIN"/>
    <property type="match status" value="1"/>
</dbReference>
<dbReference type="InterPro" id="IPR013320">
    <property type="entry name" value="ConA-like_dom_sf"/>
</dbReference>
<dbReference type="Proteomes" id="UP000005546">
    <property type="component" value="Unassembled WGS sequence"/>
</dbReference>
<protein>
    <submittedName>
        <fullName evidence="5">Fibronectin type III domain protein</fullName>
    </submittedName>
</protein>
<dbReference type="EMBL" id="AFBR01000071">
    <property type="protein sequence ID" value="EGG52158.1"/>
    <property type="molecule type" value="Genomic_DNA"/>
</dbReference>
<name>F3QWD4_9BACT</name>
<dbReference type="Gene3D" id="2.60.120.200">
    <property type="match status" value="2"/>
</dbReference>
<evidence type="ECO:0000313" key="5">
    <source>
        <dbReference type="EMBL" id="EGG52158.1"/>
    </source>
</evidence>
<dbReference type="HOGENOM" id="CLU_267625_0_0_10"/>
<dbReference type="eggNOG" id="COG5297">
    <property type="taxonomic scope" value="Bacteria"/>
</dbReference>
<keyword evidence="2" id="KW-0677">Repeat</keyword>
<dbReference type="RefSeq" id="WP_008628516.1">
    <property type="nucleotide sequence ID" value="NZ_GL883869.1"/>
</dbReference>
<keyword evidence="1" id="KW-0732">Signal</keyword>
<dbReference type="GO" id="GO:0004553">
    <property type="term" value="F:hydrolase activity, hydrolyzing O-glycosyl compounds"/>
    <property type="evidence" value="ECO:0007669"/>
    <property type="project" value="UniProtKB-ARBA"/>
</dbReference>
<dbReference type="SMART" id="SM00060">
    <property type="entry name" value="FN3"/>
    <property type="match status" value="3"/>
</dbReference>
<dbReference type="AlphaFoldDB" id="F3QWD4"/>
<dbReference type="InterPro" id="IPR008397">
    <property type="entry name" value="Alginate_lyase_dom"/>
</dbReference>
<organism evidence="5 6">
    <name type="scientific">Paraprevotella xylaniphila YIT 11841</name>
    <dbReference type="NCBI Taxonomy" id="762982"/>
    <lineage>
        <taxon>Bacteria</taxon>
        <taxon>Pseudomonadati</taxon>
        <taxon>Bacteroidota</taxon>
        <taxon>Bacteroidia</taxon>
        <taxon>Bacteroidales</taxon>
        <taxon>Prevotellaceae</taxon>
        <taxon>Paraprevotella</taxon>
    </lineage>
</organism>
<dbReference type="SUPFAM" id="SSF49265">
    <property type="entry name" value="Fibronectin type III"/>
    <property type="match status" value="2"/>
</dbReference>
<comment type="caution">
    <text evidence="5">The sequence shown here is derived from an EMBL/GenBank/DDBJ whole genome shotgun (WGS) entry which is preliminary data.</text>
</comment>
<dbReference type="InterPro" id="IPR036116">
    <property type="entry name" value="FN3_sf"/>
</dbReference>
<dbReference type="Pfam" id="PF05426">
    <property type="entry name" value="Alginate_lyase"/>
    <property type="match status" value="1"/>
</dbReference>
<evidence type="ECO:0000256" key="3">
    <source>
        <dbReference type="ARBA" id="ARBA00023239"/>
    </source>
</evidence>